<name>A0A0D0BWG5_9AGAM</name>
<dbReference type="HOGENOM" id="CLU_2067026_0_0_1"/>
<dbReference type="OrthoDB" id="3048541at2759"/>
<accession>A0A0D0BWG5</accession>
<dbReference type="Proteomes" id="UP000054538">
    <property type="component" value="Unassembled WGS sequence"/>
</dbReference>
<dbReference type="InParanoid" id="A0A0D0BWG5"/>
<keyword evidence="2" id="KW-1185">Reference proteome</keyword>
<dbReference type="EMBL" id="KN827947">
    <property type="protein sequence ID" value="KIK75667.1"/>
    <property type="molecule type" value="Genomic_DNA"/>
</dbReference>
<dbReference type="AlphaFoldDB" id="A0A0D0BWG5"/>
<reference evidence="2" key="2">
    <citation type="submission" date="2015-01" db="EMBL/GenBank/DDBJ databases">
        <title>Evolutionary Origins and Diversification of the Mycorrhizal Mutualists.</title>
        <authorList>
            <consortium name="DOE Joint Genome Institute"/>
            <consortium name="Mycorrhizal Genomics Consortium"/>
            <person name="Kohler A."/>
            <person name="Kuo A."/>
            <person name="Nagy L.G."/>
            <person name="Floudas D."/>
            <person name="Copeland A."/>
            <person name="Barry K.W."/>
            <person name="Cichocki N."/>
            <person name="Veneault-Fourrey C."/>
            <person name="LaButti K."/>
            <person name="Lindquist E.A."/>
            <person name="Lipzen A."/>
            <person name="Lundell T."/>
            <person name="Morin E."/>
            <person name="Murat C."/>
            <person name="Riley R."/>
            <person name="Ohm R."/>
            <person name="Sun H."/>
            <person name="Tunlid A."/>
            <person name="Henrissat B."/>
            <person name="Grigoriev I.V."/>
            <person name="Hibbett D.S."/>
            <person name="Martin F."/>
        </authorList>
    </citation>
    <scope>NUCLEOTIDE SEQUENCE [LARGE SCALE GENOMIC DNA]</scope>
    <source>
        <strain evidence="2">Ve08.2h10</strain>
    </source>
</reference>
<feature type="non-terminal residue" evidence="1">
    <location>
        <position position="1"/>
    </location>
</feature>
<gene>
    <name evidence="1" type="ORF">PAXRUDRAFT_172104</name>
</gene>
<dbReference type="STRING" id="930991.A0A0D0BWG5"/>
<organism evidence="1 2">
    <name type="scientific">Paxillus rubicundulus Ve08.2h10</name>
    <dbReference type="NCBI Taxonomy" id="930991"/>
    <lineage>
        <taxon>Eukaryota</taxon>
        <taxon>Fungi</taxon>
        <taxon>Dikarya</taxon>
        <taxon>Basidiomycota</taxon>
        <taxon>Agaricomycotina</taxon>
        <taxon>Agaricomycetes</taxon>
        <taxon>Agaricomycetidae</taxon>
        <taxon>Boletales</taxon>
        <taxon>Paxilineae</taxon>
        <taxon>Paxillaceae</taxon>
        <taxon>Paxillus</taxon>
    </lineage>
</organism>
<evidence type="ECO:0000313" key="2">
    <source>
        <dbReference type="Proteomes" id="UP000054538"/>
    </source>
</evidence>
<evidence type="ECO:0000313" key="1">
    <source>
        <dbReference type="EMBL" id="KIK75667.1"/>
    </source>
</evidence>
<reference evidence="1 2" key="1">
    <citation type="submission" date="2014-04" db="EMBL/GenBank/DDBJ databases">
        <authorList>
            <consortium name="DOE Joint Genome Institute"/>
            <person name="Kuo A."/>
            <person name="Kohler A."/>
            <person name="Jargeat P."/>
            <person name="Nagy L.G."/>
            <person name="Floudas D."/>
            <person name="Copeland A."/>
            <person name="Barry K.W."/>
            <person name="Cichocki N."/>
            <person name="Veneault-Fourrey C."/>
            <person name="LaButti K."/>
            <person name="Lindquist E.A."/>
            <person name="Lipzen A."/>
            <person name="Lundell T."/>
            <person name="Morin E."/>
            <person name="Murat C."/>
            <person name="Sun H."/>
            <person name="Tunlid A."/>
            <person name="Henrissat B."/>
            <person name="Grigoriev I.V."/>
            <person name="Hibbett D.S."/>
            <person name="Martin F."/>
            <person name="Nordberg H.P."/>
            <person name="Cantor M.N."/>
            <person name="Hua S.X."/>
        </authorList>
    </citation>
    <scope>NUCLEOTIDE SEQUENCE [LARGE SCALE GENOMIC DNA]</scope>
    <source>
        <strain evidence="1 2">Ve08.2h10</strain>
    </source>
</reference>
<sequence length="131" mass="14031">LPSVRAIRNHTSTVKITPTIGPITFETITKNICSVAIKPHMSAGLTTLHGVSLLTDETALDEAATYHPVENGVGGYCWKHAGNVYPFLDTYEAAERLASKLSLGEVHLGKEMLAVVAHCFGEDGTVQARSL</sequence>
<proteinExistence type="predicted"/>
<protein>
    <submittedName>
        <fullName evidence="1">Uncharacterized protein</fullName>
    </submittedName>
</protein>